<feature type="region of interest" description="Disordered" evidence="1">
    <location>
        <begin position="25"/>
        <end position="55"/>
    </location>
</feature>
<name>A0A7S4NSS0_GUITH</name>
<dbReference type="EMBL" id="HBKN01024905">
    <property type="protein sequence ID" value="CAE2307446.1"/>
    <property type="molecule type" value="Transcribed_RNA"/>
</dbReference>
<gene>
    <name evidence="2" type="ORF">GTHE00462_LOCUS19392</name>
</gene>
<sequence length="345" mass="38587">MPIIEILLFGVGVAVGGRRALQKFRGEDGEETTAMSAPVSPCASPRQQHDRQRDRSDFQNLIDDARDTLALLSPRLVDNSSYPPRHDWDASDAGSAGGAGQLEGEDSIDRNWSSWISRIVGNNDSSHSVDAFGQANNWSIRDGIINLAGDNKVHAHKQEALEDRKSWDPCRTPRSSALRKGWDSPSPSPRALPQLPGRHVRFHPKPKLEEVHKIEHSPEELSSRRNHWNRILKAAERDAYDAYLSSGKHRRKTEADRLTSPSEIHVLYQDLLPQPVSSSTRERPDLASSCPAGGEEKQNGKDTSPADKWKKAAGNRATVPIPKLNLDKVRVQEDEEELGRRRLRR</sequence>
<feature type="region of interest" description="Disordered" evidence="1">
    <location>
        <begin position="273"/>
        <end position="321"/>
    </location>
</feature>
<proteinExistence type="predicted"/>
<feature type="region of interest" description="Disordered" evidence="1">
    <location>
        <begin position="81"/>
        <end position="106"/>
    </location>
</feature>
<feature type="region of interest" description="Disordered" evidence="1">
    <location>
        <begin position="159"/>
        <end position="199"/>
    </location>
</feature>
<organism evidence="2">
    <name type="scientific">Guillardia theta</name>
    <name type="common">Cryptophyte</name>
    <name type="synonym">Cryptomonas phi</name>
    <dbReference type="NCBI Taxonomy" id="55529"/>
    <lineage>
        <taxon>Eukaryota</taxon>
        <taxon>Cryptophyceae</taxon>
        <taxon>Pyrenomonadales</taxon>
        <taxon>Geminigeraceae</taxon>
        <taxon>Guillardia</taxon>
    </lineage>
</organism>
<evidence type="ECO:0000256" key="1">
    <source>
        <dbReference type="SAM" id="MobiDB-lite"/>
    </source>
</evidence>
<feature type="compositionally biased region" description="Basic and acidic residues" evidence="1">
    <location>
        <begin position="159"/>
        <end position="168"/>
    </location>
</feature>
<protein>
    <submittedName>
        <fullName evidence="2">Uncharacterized protein</fullName>
    </submittedName>
</protein>
<evidence type="ECO:0000313" key="2">
    <source>
        <dbReference type="EMBL" id="CAE2307446.1"/>
    </source>
</evidence>
<dbReference type="AlphaFoldDB" id="A0A7S4NSS0"/>
<feature type="compositionally biased region" description="Basic and acidic residues" evidence="1">
    <location>
        <begin position="294"/>
        <end position="310"/>
    </location>
</feature>
<reference evidence="2" key="1">
    <citation type="submission" date="2021-01" db="EMBL/GenBank/DDBJ databases">
        <authorList>
            <person name="Corre E."/>
            <person name="Pelletier E."/>
            <person name="Niang G."/>
            <person name="Scheremetjew M."/>
            <person name="Finn R."/>
            <person name="Kale V."/>
            <person name="Holt S."/>
            <person name="Cochrane G."/>
            <person name="Meng A."/>
            <person name="Brown T."/>
            <person name="Cohen L."/>
        </authorList>
    </citation>
    <scope>NUCLEOTIDE SEQUENCE</scope>
    <source>
        <strain evidence="2">CCMP 2712</strain>
    </source>
</reference>
<accession>A0A7S4NSS0</accession>